<keyword evidence="2" id="KW-1185">Reference proteome</keyword>
<name>A0A0R0LT23_9MICR</name>
<comment type="caution">
    <text evidence="1">The sequence shown here is derived from an EMBL/GenBank/DDBJ whole genome shotgun (WGS) entry which is preliminary data.</text>
</comment>
<sequence>MFHFLILFLILKQKISVTINFKNYLWLVVFFWSNIMINDTKGVLYGYSEQSDTL</sequence>
<dbReference type="AlphaFoldDB" id="A0A0R0LT23"/>
<proteinExistence type="predicted"/>
<gene>
    <name evidence="1" type="ORF">M153_4127000161</name>
</gene>
<dbReference type="Proteomes" id="UP000051530">
    <property type="component" value="Unassembled WGS sequence"/>
</dbReference>
<feature type="non-terminal residue" evidence="1">
    <location>
        <position position="54"/>
    </location>
</feature>
<reference evidence="1 2" key="1">
    <citation type="submission" date="2015-07" db="EMBL/GenBank/DDBJ databases">
        <title>The genome of Pseudoloma neurophilia, a relevant intracellular parasite of the zebrafish.</title>
        <authorList>
            <person name="Ndikumana S."/>
            <person name="Pelin A."/>
            <person name="Sanders J."/>
            <person name="Corradi N."/>
        </authorList>
    </citation>
    <scope>NUCLEOTIDE SEQUENCE [LARGE SCALE GENOMIC DNA]</scope>
    <source>
        <strain evidence="1 2">MK1</strain>
    </source>
</reference>
<accession>A0A0R0LT23</accession>
<dbReference type="EMBL" id="LGUB01000806">
    <property type="protein sequence ID" value="KRH92598.1"/>
    <property type="molecule type" value="Genomic_DNA"/>
</dbReference>
<evidence type="ECO:0000313" key="1">
    <source>
        <dbReference type="EMBL" id="KRH92598.1"/>
    </source>
</evidence>
<dbReference type="VEuPathDB" id="MicrosporidiaDB:M153_4127000161"/>
<evidence type="ECO:0000313" key="2">
    <source>
        <dbReference type="Proteomes" id="UP000051530"/>
    </source>
</evidence>
<organism evidence="1 2">
    <name type="scientific">Pseudoloma neurophilia</name>
    <dbReference type="NCBI Taxonomy" id="146866"/>
    <lineage>
        <taxon>Eukaryota</taxon>
        <taxon>Fungi</taxon>
        <taxon>Fungi incertae sedis</taxon>
        <taxon>Microsporidia</taxon>
        <taxon>Pseudoloma</taxon>
    </lineage>
</organism>
<protein>
    <submittedName>
        <fullName evidence="1">Uncharacterized protein</fullName>
    </submittedName>
</protein>